<protein>
    <submittedName>
        <fullName evidence="4">Two-component system response regulator</fullName>
    </submittedName>
</protein>
<dbReference type="SMART" id="SM00448">
    <property type="entry name" value="REC"/>
    <property type="match status" value="1"/>
</dbReference>
<dbReference type="EMBL" id="CP104562">
    <property type="protein sequence ID" value="UXH80370.1"/>
    <property type="molecule type" value="Genomic_DNA"/>
</dbReference>
<keyword evidence="1" id="KW-0597">Phosphoprotein</keyword>
<dbReference type="InterPro" id="IPR011006">
    <property type="entry name" value="CheY-like_superfamily"/>
</dbReference>
<dbReference type="Proteomes" id="UP001064933">
    <property type="component" value="Chromosome"/>
</dbReference>
<dbReference type="InterPro" id="IPR037522">
    <property type="entry name" value="HD_GYP_dom"/>
</dbReference>
<dbReference type="CDD" id="cd19920">
    <property type="entry name" value="REC_PA4781-like"/>
    <property type="match status" value="1"/>
</dbReference>
<keyword evidence="5" id="KW-1185">Reference proteome</keyword>
<dbReference type="Gene3D" id="3.40.50.2300">
    <property type="match status" value="1"/>
</dbReference>
<sequence length="408" mass="44547">MSDAAPLRPSLHPVTGAPAERPIVLVVDDTPDNLSLMSELLHNDYRVKIANGGDKALRIANADPAPDLILLDVMMPGIDGYEVCARLKGAPATSDIPIIFLTAKSDVADETRGFSLGAVDYITKPISPPIVLARVRTQLLLKASADFLRDKADFLEREVARRTAELAAIQDVTILAMASLAETRDNDTGNHIRRTQHYVRALAQALRSHPRHAALLTDAYIDTLFKSAPLHDIGKVGIPDRILLKPGRFDADEFEIMKTHTTLGRDAIAQAERQLGTPVAFLAMAKDIAYGHQEKWDGSGYPLGLRGEDIPLAARLMAVADVYDALISRRIYKEGMSHEAATALILEGRGAHFDPELVDAFINIQTQFQEIAARYADSDLEIKKKRDWAETVSPPLLDSPGASDDQVG</sequence>
<evidence type="ECO:0000256" key="1">
    <source>
        <dbReference type="PROSITE-ProRule" id="PRU00169"/>
    </source>
</evidence>
<dbReference type="PROSITE" id="PS50110">
    <property type="entry name" value="RESPONSE_REGULATORY"/>
    <property type="match status" value="1"/>
</dbReference>
<evidence type="ECO:0000313" key="5">
    <source>
        <dbReference type="Proteomes" id="UP001064933"/>
    </source>
</evidence>
<dbReference type="PANTHER" id="PTHR45228:SF5">
    <property type="entry name" value="CYCLIC DI-GMP PHOSPHODIESTERASE VC_1348-RELATED"/>
    <property type="match status" value="1"/>
</dbReference>
<dbReference type="Gene3D" id="1.10.3210.10">
    <property type="entry name" value="Hypothetical protein af1432"/>
    <property type="match status" value="1"/>
</dbReference>
<organism evidence="4 5">
    <name type="scientific">Roseateles amylovorans</name>
    <dbReference type="NCBI Taxonomy" id="2978473"/>
    <lineage>
        <taxon>Bacteria</taxon>
        <taxon>Pseudomonadati</taxon>
        <taxon>Pseudomonadota</taxon>
        <taxon>Betaproteobacteria</taxon>
        <taxon>Burkholderiales</taxon>
        <taxon>Sphaerotilaceae</taxon>
        <taxon>Roseateles</taxon>
    </lineage>
</organism>
<dbReference type="CDD" id="cd00077">
    <property type="entry name" value="HDc"/>
    <property type="match status" value="1"/>
</dbReference>
<feature type="domain" description="Response regulatory" evidence="2">
    <location>
        <begin position="23"/>
        <end position="139"/>
    </location>
</feature>
<dbReference type="PROSITE" id="PS51832">
    <property type="entry name" value="HD_GYP"/>
    <property type="match status" value="1"/>
</dbReference>
<reference evidence="4" key="1">
    <citation type="submission" date="2022-10" db="EMBL/GenBank/DDBJ databases">
        <title>Characterization and whole genome sequencing of a new Roseateles species, isolated from fresh water.</title>
        <authorList>
            <person name="Guliayeva D.Y."/>
            <person name="Akhremchuk A.E."/>
            <person name="Sikolenko M.A."/>
            <person name="Valentovich L.N."/>
            <person name="Sidarenka A.V."/>
        </authorList>
    </citation>
    <scope>NUCLEOTIDE SEQUENCE</scope>
    <source>
        <strain evidence="4">BIM B-1768</strain>
    </source>
</reference>
<feature type="domain" description="HD-GYP" evidence="3">
    <location>
        <begin position="166"/>
        <end position="377"/>
    </location>
</feature>
<dbReference type="InterPro" id="IPR052020">
    <property type="entry name" value="Cyclic_di-GMP/3'3'-cGAMP_PDE"/>
</dbReference>
<accession>A0ABY6B7D0</accession>
<evidence type="ECO:0000313" key="4">
    <source>
        <dbReference type="EMBL" id="UXH80370.1"/>
    </source>
</evidence>
<evidence type="ECO:0000259" key="3">
    <source>
        <dbReference type="PROSITE" id="PS51832"/>
    </source>
</evidence>
<dbReference type="RefSeq" id="WP_261760189.1">
    <property type="nucleotide sequence ID" value="NZ_CP104562.2"/>
</dbReference>
<dbReference type="InterPro" id="IPR001789">
    <property type="entry name" value="Sig_transdc_resp-reg_receiver"/>
</dbReference>
<feature type="modified residue" description="4-aspartylphosphate" evidence="1">
    <location>
        <position position="72"/>
    </location>
</feature>
<dbReference type="Pfam" id="PF00072">
    <property type="entry name" value="Response_reg"/>
    <property type="match status" value="1"/>
</dbReference>
<dbReference type="InterPro" id="IPR003607">
    <property type="entry name" value="HD/PDEase_dom"/>
</dbReference>
<dbReference type="Pfam" id="PF13487">
    <property type="entry name" value="HD_5"/>
    <property type="match status" value="1"/>
</dbReference>
<dbReference type="SUPFAM" id="SSF52172">
    <property type="entry name" value="CheY-like"/>
    <property type="match status" value="1"/>
</dbReference>
<name>A0ABY6B7D0_9BURK</name>
<gene>
    <name evidence="4" type="ORF">N4261_11035</name>
</gene>
<dbReference type="SUPFAM" id="SSF109604">
    <property type="entry name" value="HD-domain/PDEase-like"/>
    <property type="match status" value="1"/>
</dbReference>
<dbReference type="PANTHER" id="PTHR45228">
    <property type="entry name" value="CYCLIC DI-GMP PHOSPHODIESTERASE TM_0186-RELATED"/>
    <property type="match status" value="1"/>
</dbReference>
<proteinExistence type="predicted"/>
<dbReference type="SMART" id="SM00471">
    <property type="entry name" value="HDc"/>
    <property type="match status" value="1"/>
</dbReference>
<evidence type="ECO:0000259" key="2">
    <source>
        <dbReference type="PROSITE" id="PS50110"/>
    </source>
</evidence>